<gene>
    <name evidence="3" type="ORF">SAMN05421680_12934</name>
    <name evidence="2" type="ORF">Xmau_03549</name>
</gene>
<dbReference type="EMBL" id="FORG01000029">
    <property type="protein sequence ID" value="SFK10918.1"/>
    <property type="molecule type" value="Genomic_DNA"/>
</dbReference>
<protein>
    <submittedName>
        <fullName evidence="2">DNA-binding protein</fullName>
    </submittedName>
    <submittedName>
        <fullName evidence="3">Phage integrase, N-terminal</fullName>
    </submittedName>
</protein>
<sequence length="49" mass="5631">MSRLIKELKFFARQDGGSHKTCHDRIRIAGRLGLTLANRSYGCPWLRCP</sequence>
<organism evidence="3 4">
    <name type="scientific">Xenorhabdus mauleonii</name>
    <dbReference type="NCBI Taxonomy" id="351675"/>
    <lineage>
        <taxon>Bacteria</taxon>
        <taxon>Pseudomonadati</taxon>
        <taxon>Pseudomonadota</taxon>
        <taxon>Gammaproteobacteria</taxon>
        <taxon>Enterobacterales</taxon>
        <taxon>Morganellaceae</taxon>
        <taxon>Xenorhabdus</taxon>
    </lineage>
</organism>
<dbReference type="GO" id="GO:0003677">
    <property type="term" value="F:DNA binding"/>
    <property type="evidence" value="ECO:0007669"/>
    <property type="project" value="UniProtKB-KW"/>
</dbReference>
<evidence type="ECO:0000313" key="5">
    <source>
        <dbReference type="Proteomes" id="UP000224607"/>
    </source>
</evidence>
<dbReference type="EMBL" id="NITY01000017">
    <property type="protein sequence ID" value="PHM38163.1"/>
    <property type="molecule type" value="Genomic_DNA"/>
</dbReference>
<evidence type="ECO:0000313" key="2">
    <source>
        <dbReference type="EMBL" id="PHM38163.1"/>
    </source>
</evidence>
<accession>A0A1I3WTP8</accession>
<dbReference type="AlphaFoldDB" id="A0A1I3WTP8"/>
<dbReference type="InterPro" id="IPR024457">
    <property type="entry name" value="Putative_integrase_N"/>
</dbReference>
<proteinExistence type="predicted"/>
<dbReference type="Proteomes" id="UP000198919">
    <property type="component" value="Unassembled WGS sequence"/>
</dbReference>
<dbReference type="STRING" id="351675.SAMN05421680_12934"/>
<feature type="domain" description="Putative integrase N-terminal" evidence="1">
    <location>
        <begin position="1"/>
        <end position="37"/>
    </location>
</feature>
<dbReference type="Proteomes" id="UP000224607">
    <property type="component" value="Unassembled WGS sequence"/>
</dbReference>
<evidence type="ECO:0000313" key="3">
    <source>
        <dbReference type="EMBL" id="SFK10918.1"/>
    </source>
</evidence>
<evidence type="ECO:0000259" key="1">
    <source>
        <dbReference type="Pfam" id="PF12834"/>
    </source>
</evidence>
<reference evidence="3" key="1">
    <citation type="submission" date="2016-10" db="EMBL/GenBank/DDBJ databases">
        <authorList>
            <person name="de Groot N.N."/>
        </authorList>
    </citation>
    <scope>NUCLEOTIDE SEQUENCE [LARGE SCALE GENOMIC DNA]</scope>
    <source>
        <strain evidence="3">DSM 17908</strain>
    </source>
</reference>
<dbReference type="Pfam" id="PF12834">
    <property type="entry name" value="Phage_int_SAM_2"/>
    <property type="match status" value="1"/>
</dbReference>
<keyword evidence="2" id="KW-0238">DNA-binding</keyword>
<name>A0A1I3WTP8_9GAMM</name>
<reference evidence="4" key="2">
    <citation type="submission" date="2016-10" db="EMBL/GenBank/DDBJ databases">
        <authorList>
            <person name="Varghese N."/>
            <person name="Submissions S."/>
        </authorList>
    </citation>
    <scope>NUCLEOTIDE SEQUENCE [LARGE SCALE GENOMIC DNA]</scope>
    <source>
        <strain evidence="4">DSM 17908</strain>
    </source>
</reference>
<keyword evidence="5" id="KW-1185">Reference proteome</keyword>
<reference evidence="2 5" key="3">
    <citation type="journal article" date="2017" name="Nat. Microbiol.">
        <title>Natural product diversity associated with the nematode symbionts Photorhabdus and Xenorhabdus.</title>
        <authorList>
            <person name="Tobias N.J."/>
            <person name="Wolff H."/>
            <person name="Djahanschiri B."/>
            <person name="Grundmann F."/>
            <person name="Kronenwerth M."/>
            <person name="Shi Y.M."/>
            <person name="Simonyi S."/>
            <person name="Grun P."/>
            <person name="Shapiro-Ilan D."/>
            <person name="Pidot S.J."/>
            <person name="Stinear T.P."/>
            <person name="Ebersberger I."/>
            <person name="Bode H.B."/>
        </authorList>
    </citation>
    <scope>NUCLEOTIDE SEQUENCE [LARGE SCALE GENOMIC DNA]</scope>
    <source>
        <strain evidence="2 5">DSM 17908</strain>
    </source>
</reference>
<evidence type="ECO:0000313" key="4">
    <source>
        <dbReference type="Proteomes" id="UP000198919"/>
    </source>
</evidence>